<dbReference type="AlphaFoldDB" id="A0A0B6AEY4"/>
<accession>A0A0B6AEY4</accession>
<gene>
    <name evidence="2" type="ORF">BG04_388</name>
</gene>
<name>A0A0B6AEY4_PRIM2</name>
<organism evidence="2 3">
    <name type="scientific">Priestia megaterium (strain ATCC 14581 / DSM 32 / CCUG 1817 / JCM 2506 / NBRC 15308 / NCIMB 9376 / NCTC 10342 / NRRL B-14308 / VKM B-512 / Ford 19)</name>
    <name type="common">Bacillus megaterium</name>
    <dbReference type="NCBI Taxonomy" id="1348623"/>
    <lineage>
        <taxon>Bacteria</taxon>
        <taxon>Bacillati</taxon>
        <taxon>Bacillota</taxon>
        <taxon>Bacilli</taxon>
        <taxon>Bacillales</taxon>
        <taxon>Bacillaceae</taxon>
        <taxon>Priestia</taxon>
    </lineage>
</organism>
<evidence type="ECO:0000313" key="3">
    <source>
        <dbReference type="Proteomes" id="UP000031829"/>
    </source>
</evidence>
<dbReference type="GO" id="GO:0016020">
    <property type="term" value="C:membrane"/>
    <property type="evidence" value="ECO:0007669"/>
    <property type="project" value="InterPro"/>
</dbReference>
<evidence type="ECO:0000256" key="1">
    <source>
        <dbReference type="ARBA" id="ARBA00022448"/>
    </source>
</evidence>
<dbReference type="PANTHER" id="PTHR46154">
    <property type="match status" value="1"/>
</dbReference>
<dbReference type="EMBL" id="CP009920">
    <property type="protein sequence ID" value="AJI22076.1"/>
    <property type="molecule type" value="Genomic_DNA"/>
</dbReference>
<evidence type="ECO:0000313" key="2">
    <source>
        <dbReference type="EMBL" id="AJI22076.1"/>
    </source>
</evidence>
<proteinExistence type="predicted"/>
<dbReference type="PANTHER" id="PTHR46154:SF4">
    <property type="entry name" value="UREA ACTIVE TRANSPORTER"/>
    <property type="match status" value="1"/>
</dbReference>
<dbReference type="GO" id="GO:0015204">
    <property type="term" value="F:urea transmembrane transporter activity"/>
    <property type="evidence" value="ECO:0007669"/>
    <property type="project" value="InterPro"/>
</dbReference>
<reference evidence="2 3" key="1">
    <citation type="journal article" date="2015" name="Genome Announc.">
        <title>Complete genome sequences for 35 biothreat assay-relevant bacillus species.</title>
        <authorList>
            <person name="Johnson S.L."/>
            <person name="Daligault H.E."/>
            <person name="Davenport K.W."/>
            <person name="Jaissle J."/>
            <person name="Frey K.G."/>
            <person name="Ladner J.T."/>
            <person name="Broomall S.M."/>
            <person name="Bishop-Lilly K.A."/>
            <person name="Bruce D.C."/>
            <person name="Gibbons H.S."/>
            <person name="Coyne S.R."/>
            <person name="Lo C.C."/>
            <person name="Meincke L."/>
            <person name="Munk A.C."/>
            <person name="Koroleva G.I."/>
            <person name="Rosenzweig C.N."/>
            <person name="Palacios G.F."/>
            <person name="Redden C.L."/>
            <person name="Minogue T.D."/>
            <person name="Chain P.S."/>
        </authorList>
    </citation>
    <scope>NUCLEOTIDE SEQUENCE [LARGE SCALE GENOMIC DNA]</scope>
    <source>
        <strain evidence="3">ATCC 14581 / DSM 32 / JCM 2506 / NBRC 15308 / NCIMB 9376 / NCTC 10342 / NRRL B-14308 / VKM B-512</strain>
    </source>
</reference>
<sequence length="81" mass="9330">MDPQQQLNKDAKLCTRWALGLTFLFVLLFPGVMFLTGYQYTLSFFKGWTYLAFGWLIIAGICIIVGPVMEFVREKKDSTLK</sequence>
<dbReference type="InterPro" id="IPR031155">
    <property type="entry name" value="DUR"/>
</dbReference>
<dbReference type="KEGG" id="bmeg:BG04_388"/>
<protein>
    <submittedName>
        <fullName evidence="2">Putative membrane protein</fullName>
    </submittedName>
</protein>
<keyword evidence="1" id="KW-0813">Transport</keyword>
<dbReference type="RefSeq" id="WP_034650149.1">
    <property type="nucleotide sequence ID" value="NZ_BCVB01000006.1"/>
</dbReference>
<dbReference type="HOGENOM" id="CLU_2663506_0_0_9"/>
<dbReference type="Proteomes" id="UP000031829">
    <property type="component" value="Chromosome"/>
</dbReference>
<dbReference type="GeneID" id="93643897"/>